<dbReference type="Proteomes" id="UP000005561">
    <property type="component" value="Unassembled WGS sequence"/>
</dbReference>
<dbReference type="STRING" id="168384.SAMN05660368_02022"/>
<reference evidence="2" key="1">
    <citation type="submission" date="2009-07" db="EMBL/GenBank/DDBJ databases">
        <authorList>
            <person name="Weinstock G."/>
            <person name="Sodergren E."/>
            <person name="Clifton S."/>
            <person name="Fulton L."/>
            <person name="Fulton B."/>
            <person name="Courtney L."/>
            <person name="Fronick C."/>
            <person name="Harrison M."/>
            <person name="Strong C."/>
            <person name="Farmer C."/>
            <person name="Delahaunty K."/>
            <person name="Markovic C."/>
            <person name="Hall O."/>
            <person name="Minx P."/>
            <person name="Tomlinson C."/>
            <person name="Mitreva M."/>
            <person name="Nelson J."/>
            <person name="Hou S."/>
            <person name="Wollam A."/>
            <person name="Pepin K.H."/>
            <person name="Johnson M."/>
            <person name="Bhonagiri V."/>
            <person name="Nash W.E."/>
            <person name="Warren W."/>
            <person name="Chinwalla A."/>
            <person name="Mardis E.R."/>
            <person name="Wilson R.K."/>
        </authorList>
    </citation>
    <scope>NUCLEOTIDE SEQUENCE [LARGE SCALE GENOMIC DNA]</scope>
    <source>
        <strain evidence="2">DSM 14469</strain>
    </source>
</reference>
<evidence type="ECO:0000313" key="2">
    <source>
        <dbReference type="EMBL" id="EET60652.1"/>
    </source>
</evidence>
<evidence type="ECO:0000256" key="1">
    <source>
        <dbReference type="SAM" id="Phobius"/>
    </source>
</evidence>
<dbReference type="EMBL" id="ACCL02000010">
    <property type="protein sequence ID" value="EET60652.1"/>
    <property type="molecule type" value="Genomic_DNA"/>
</dbReference>
<feature type="transmembrane region" description="Helical" evidence="1">
    <location>
        <begin position="421"/>
        <end position="441"/>
    </location>
</feature>
<evidence type="ECO:0000313" key="3">
    <source>
        <dbReference type="Proteomes" id="UP000005561"/>
    </source>
</evidence>
<feature type="transmembrane region" description="Helical" evidence="1">
    <location>
        <begin position="181"/>
        <end position="213"/>
    </location>
</feature>
<protein>
    <submittedName>
        <fullName evidence="2">ATP synthase F0, A subunit</fullName>
    </submittedName>
</protein>
<organism evidence="2 3">
    <name type="scientific">Marvinbryantia formatexigens DSM 14469</name>
    <dbReference type="NCBI Taxonomy" id="478749"/>
    <lineage>
        <taxon>Bacteria</taxon>
        <taxon>Bacillati</taxon>
        <taxon>Bacillota</taxon>
        <taxon>Clostridia</taxon>
        <taxon>Lachnospirales</taxon>
        <taxon>Lachnospiraceae</taxon>
        <taxon>Marvinbryantia</taxon>
    </lineage>
</organism>
<keyword evidence="3" id="KW-1185">Reference proteome</keyword>
<name>C6LFR7_9FIRM</name>
<proteinExistence type="predicted"/>
<feature type="transmembrane region" description="Helical" evidence="1">
    <location>
        <begin position="233"/>
        <end position="250"/>
    </location>
</feature>
<feature type="transmembrane region" description="Helical" evidence="1">
    <location>
        <begin position="311"/>
        <end position="331"/>
    </location>
</feature>
<keyword evidence="1" id="KW-0472">Membrane</keyword>
<comment type="caution">
    <text evidence="2">The sequence shown here is derived from an EMBL/GenBank/DDBJ whole genome shotgun (WGS) entry which is preliminary data.</text>
</comment>
<accession>C6LFR7</accession>
<feature type="transmembrane region" description="Helical" evidence="1">
    <location>
        <begin position="115"/>
        <end position="132"/>
    </location>
</feature>
<dbReference type="PANTHER" id="PTHR38454">
    <property type="entry name" value="INTEGRAL MEMBRANE PROTEIN-RELATED"/>
    <property type="match status" value="1"/>
</dbReference>
<dbReference type="eggNOG" id="COG4485">
    <property type="taxonomic scope" value="Bacteria"/>
</dbReference>
<feature type="transmembrane region" description="Helical" evidence="1">
    <location>
        <begin position="393"/>
        <end position="412"/>
    </location>
</feature>
<feature type="transmembrane region" description="Helical" evidence="1">
    <location>
        <begin position="479"/>
        <end position="498"/>
    </location>
</feature>
<feature type="transmembrane region" description="Helical" evidence="1">
    <location>
        <begin position="447"/>
        <end position="467"/>
    </location>
</feature>
<dbReference type="InterPro" id="IPR018580">
    <property type="entry name" value="Uncharacterised_YfhO"/>
</dbReference>
<dbReference type="Pfam" id="PF09586">
    <property type="entry name" value="YfhO"/>
    <property type="match status" value="2"/>
</dbReference>
<feature type="transmembrane region" description="Helical" evidence="1">
    <location>
        <begin position="138"/>
        <end position="169"/>
    </location>
</feature>
<feature type="transmembrane region" description="Helical" evidence="1">
    <location>
        <begin position="872"/>
        <end position="893"/>
    </location>
</feature>
<sequence>MTEAGAKKKTMALLTAALLVSCIYIFYDFLTGDSLLAYMDVGTDTYDQYLMHYQTIINHLREGSFSLWDFNNGYGINMYSLNMFDPFLMLLYACGVLFGAESIYNLLVYVHILRIVLAGLAVYGFLSCFFLSERSKLIASYIYALCGYMVVWGQHYQFGTLLVLLPLLLMMAEKALKKPRWYLGVTLMCGVCAIDALYFSYMQFIVLGVYFLLRIAWRERLFCKKGLLTLAKAYGSMLLGIGIGLINLLPSGNAILNVSGRVTAKPLTEKLLDAVGFYGMNFYRTLFKRFFSSNFEGITDYTGYSNYYESPNVFFSALFIIAAVCFLWMVLRGQLKSALVCKDASGRETYRAGGGAPFSRKQRGILLLAAAACMFVIAMPMGGLIFNGFAYPFSRHTFVCMPFFALLVAAFLQEVFENRRLCLSLFAVVSAAVLIQYLRVHVPGAEYLPRTLTLGAAGIAICLFAAVRVKNKRLQQAAAGGLLLCVAVTLCADAWYSYNERAILKKAPSEYFDELYDADVSDALAWLEETDDSFYRVEKDYTIGSRTSSLNALAQNYMPVSTYNSSLNVNLREFVKKLWPNLNIADNAHFNYANAVYDSAQASLSHVKYILSRNAALDAEGYELLKQFGDIYVYRNSGTEAFGKFYTKAVTSAEYEESADGVDREKLLTQAVICDAAGELTETDGALLQECAAQELPLEAEVNSTEQGITITLPKREGSVRLEFELYFPEDMPYVYVEYGEYYTMVRAEKEHMHVELQIPEGISTLEITCPLAYEKFATLDDIHIYETEEYDFSALSEGISFKASDKDSVVSGTAAVTEKGILLLPIAYEDGWTALVDGEEREVLQVDYGFCGVMLEPGEHEIQMVYKCPGFAAGAAGSIFFLALTAAIYTVWAVRTKRKVKKDGIVKKAEVV</sequence>
<feature type="transmembrane region" description="Helical" evidence="1">
    <location>
        <begin position="87"/>
        <end position="108"/>
    </location>
</feature>
<dbReference type="RefSeq" id="WP_006862261.1">
    <property type="nucleotide sequence ID" value="NZ_ACCL02000010.1"/>
</dbReference>
<dbReference type="AlphaFoldDB" id="C6LFR7"/>
<feature type="transmembrane region" description="Helical" evidence="1">
    <location>
        <begin position="365"/>
        <end position="387"/>
    </location>
</feature>
<dbReference type="OrthoDB" id="9815466at2"/>
<keyword evidence="1" id="KW-1133">Transmembrane helix</keyword>
<keyword evidence="1" id="KW-0812">Transmembrane</keyword>
<gene>
    <name evidence="2" type="ORF">BRYFOR_07477</name>
</gene>
<dbReference type="PROSITE" id="PS51257">
    <property type="entry name" value="PROKAR_LIPOPROTEIN"/>
    <property type="match status" value="1"/>
</dbReference>
<feature type="transmembrane region" description="Helical" evidence="1">
    <location>
        <begin position="12"/>
        <end position="30"/>
    </location>
</feature>
<dbReference type="PANTHER" id="PTHR38454:SF1">
    <property type="entry name" value="INTEGRAL MEMBRANE PROTEIN"/>
    <property type="match status" value="1"/>
</dbReference>